<protein>
    <recommendedName>
        <fullName evidence="4">Lipoprotein</fullName>
    </recommendedName>
</protein>
<evidence type="ECO:0000313" key="2">
    <source>
        <dbReference type="EMBL" id="EPG56968.1"/>
    </source>
</evidence>
<sequence>MSHKPFIKPFLFSLERDSKFVLFVEVRFLSSVHSLVSCFLGIVRK</sequence>
<reference evidence="2 3" key="1">
    <citation type="submission" date="2013-04" db="EMBL/GenBank/DDBJ databases">
        <authorList>
            <person name="Harkins D.M."/>
            <person name="Durkin A.S."/>
            <person name="Brinkac L.M."/>
            <person name="Haft D.H."/>
            <person name="Selengut J.D."/>
            <person name="Sanka R."/>
            <person name="DePew J."/>
            <person name="Purushe J."/>
            <person name="Chanthongthip A."/>
            <person name="Lattana O."/>
            <person name="Phetsouvanh R."/>
            <person name="Newton P.N."/>
            <person name="Vinetz J.M."/>
            <person name="Sutton G.G."/>
            <person name="Nierman W.C."/>
            <person name="Fouts D.E."/>
        </authorList>
    </citation>
    <scope>NUCLEOTIDE SEQUENCE [LARGE SCALE GENOMIC DNA]</scope>
    <source>
        <strain evidence="2 3">UI 09931</strain>
    </source>
</reference>
<gene>
    <name evidence="2" type="ORF">LEP1GSC103_1546</name>
</gene>
<dbReference type="AlphaFoldDB" id="A0AAV3J9U8"/>
<keyword evidence="1" id="KW-0812">Transmembrane</keyword>
<accession>A0AAV3J9U8</accession>
<name>A0AAV3J9U8_LEPBO</name>
<organism evidence="2 3">
    <name type="scientific">Leptospira borgpetersenii serovar Javanica str. UI 09931</name>
    <dbReference type="NCBI Taxonomy" id="1049767"/>
    <lineage>
        <taxon>Bacteria</taxon>
        <taxon>Pseudomonadati</taxon>
        <taxon>Spirochaetota</taxon>
        <taxon>Spirochaetia</taxon>
        <taxon>Leptospirales</taxon>
        <taxon>Leptospiraceae</taxon>
        <taxon>Leptospira</taxon>
    </lineage>
</organism>
<feature type="transmembrane region" description="Helical" evidence="1">
    <location>
        <begin position="20"/>
        <end position="43"/>
    </location>
</feature>
<evidence type="ECO:0008006" key="4">
    <source>
        <dbReference type="Google" id="ProtNLM"/>
    </source>
</evidence>
<evidence type="ECO:0000313" key="3">
    <source>
        <dbReference type="Proteomes" id="UP000014570"/>
    </source>
</evidence>
<dbReference type="EMBL" id="AHNP02000010">
    <property type="protein sequence ID" value="EPG56968.1"/>
    <property type="molecule type" value="Genomic_DNA"/>
</dbReference>
<comment type="caution">
    <text evidence="2">The sequence shown here is derived from an EMBL/GenBank/DDBJ whole genome shotgun (WGS) entry which is preliminary data.</text>
</comment>
<keyword evidence="1" id="KW-1133">Transmembrane helix</keyword>
<dbReference type="Proteomes" id="UP000014570">
    <property type="component" value="Unassembled WGS sequence"/>
</dbReference>
<keyword evidence="1" id="KW-0472">Membrane</keyword>
<proteinExistence type="predicted"/>
<evidence type="ECO:0000256" key="1">
    <source>
        <dbReference type="SAM" id="Phobius"/>
    </source>
</evidence>